<evidence type="ECO:0000256" key="1">
    <source>
        <dbReference type="ARBA" id="ARBA00010088"/>
    </source>
</evidence>
<name>A0AAW9RZ80_9BACT</name>
<evidence type="ECO:0000256" key="2">
    <source>
        <dbReference type="ARBA" id="ARBA00022801"/>
    </source>
</evidence>
<comment type="caution">
    <text evidence="4">The sequence shown here is derived from an EMBL/GenBank/DDBJ whole genome shotgun (WGS) entry which is preliminary data.</text>
</comment>
<dbReference type="EMBL" id="JBDKWZ010000005">
    <property type="protein sequence ID" value="MEN7548290.1"/>
    <property type="molecule type" value="Genomic_DNA"/>
</dbReference>
<evidence type="ECO:0000259" key="3">
    <source>
        <dbReference type="Pfam" id="PF00561"/>
    </source>
</evidence>
<proteinExistence type="inferred from homology"/>
<dbReference type="GO" id="GO:0008233">
    <property type="term" value="F:peptidase activity"/>
    <property type="evidence" value="ECO:0007669"/>
    <property type="project" value="InterPro"/>
</dbReference>
<feature type="domain" description="AB hydrolase-1" evidence="3">
    <location>
        <begin position="48"/>
        <end position="168"/>
    </location>
</feature>
<dbReference type="PANTHER" id="PTHR43798:SF33">
    <property type="entry name" value="HYDROLASE, PUTATIVE (AFU_ORTHOLOGUE AFUA_2G14860)-RELATED"/>
    <property type="match status" value="1"/>
</dbReference>
<dbReference type="PRINTS" id="PR00111">
    <property type="entry name" value="ABHYDROLASE"/>
</dbReference>
<comment type="similarity">
    <text evidence="1">Belongs to the peptidase S33 family.</text>
</comment>
<protein>
    <submittedName>
        <fullName evidence="4">Alpha/beta hydrolase</fullName>
    </submittedName>
</protein>
<dbReference type="PANTHER" id="PTHR43798">
    <property type="entry name" value="MONOACYLGLYCEROL LIPASE"/>
    <property type="match status" value="1"/>
</dbReference>
<dbReference type="InterPro" id="IPR029058">
    <property type="entry name" value="AB_hydrolase_fold"/>
</dbReference>
<dbReference type="AlphaFoldDB" id="A0AAW9RZ80"/>
<dbReference type="Gene3D" id="3.40.50.1820">
    <property type="entry name" value="alpha/beta hydrolase"/>
    <property type="match status" value="1"/>
</dbReference>
<dbReference type="SUPFAM" id="SSF53474">
    <property type="entry name" value="alpha/beta-Hydrolases"/>
    <property type="match status" value="1"/>
</dbReference>
<keyword evidence="2 4" id="KW-0378">Hydrolase</keyword>
<organism evidence="4 5">
    <name type="scientific">Rapidithrix thailandica</name>
    <dbReference type="NCBI Taxonomy" id="413964"/>
    <lineage>
        <taxon>Bacteria</taxon>
        <taxon>Pseudomonadati</taxon>
        <taxon>Bacteroidota</taxon>
        <taxon>Cytophagia</taxon>
        <taxon>Cytophagales</taxon>
        <taxon>Flammeovirgaceae</taxon>
        <taxon>Rapidithrix</taxon>
    </lineage>
</organism>
<reference evidence="4 5" key="1">
    <citation type="submission" date="2024-04" db="EMBL/GenBank/DDBJ databases">
        <title>Novel genus in family Flammeovirgaceae.</title>
        <authorList>
            <person name="Nguyen T.H."/>
            <person name="Vuong T.Q."/>
            <person name="Le H."/>
            <person name="Kim S.-G."/>
        </authorList>
    </citation>
    <scope>NUCLEOTIDE SEQUENCE [LARGE SCALE GENOMIC DNA]</scope>
    <source>
        <strain evidence="4 5">JCM 23209</strain>
    </source>
</reference>
<dbReference type="Pfam" id="PF00561">
    <property type="entry name" value="Abhydrolase_1"/>
    <property type="match status" value="1"/>
</dbReference>
<dbReference type="RefSeq" id="WP_346821069.1">
    <property type="nucleotide sequence ID" value="NZ_JBDKWZ010000005.1"/>
</dbReference>
<evidence type="ECO:0000313" key="5">
    <source>
        <dbReference type="Proteomes" id="UP001403385"/>
    </source>
</evidence>
<dbReference type="InterPro" id="IPR002410">
    <property type="entry name" value="Peptidase_S33"/>
</dbReference>
<dbReference type="GO" id="GO:0006508">
    <property type="term" value="P:proteolysis"/>
    <property type="evidence" value="ECO:0007669"/>
    <property type="project" value="InterPro"/>
</dbReference>
<dbReference type="PRINTS" id="PR00793">
    <property type="entry name" value="PROAMNOPTASE"/>
</dbReference>
<dbReference type="InterPro" id="IPR000073">
    <property type="entry name" value="AB_hydrolase_1"/>
</dbReference>
<sequence length="269" mass="31131">MQFRTSDKQITKSFSSKSFAYTIEKYTYQGHQIRYVSTQLKAQKPKITLLFIHGAPGSSDAFYTYLQHPKLLAHARLVSVDRPGYGYSDFGKSITSIQEQARLLQPILQKFHSASHPVVLVGHSYGGTIAARLAMDFPELANHLIMLSPAIDPDLEKIFWFSNLPRTFPFHWLSPRSFKVAADEKFTHEEELREMLPYWEKICIPVWHVHGNKDQIVPYLNVEFSRKMLGHVPLKIISLPNANHFIPWKEEKQIISIILHSIRTFSRQE</sequence>
<keyword evidence="5" id="KW-1185">Reference proteome</keyword>
<accession>A0AAW9RZ80</accession>
<evidence type="ECO:0000313" key="4">
    <source>
        <dbReference type="EMBL" id="MEN7548290.1"/>
    </source>
</evidence>
<dbReference type="GO" id="GO:0016020">
    <property type="term" value="C:membrane"/>
    <property type="evidence" value="ECO:0007669"/>
    <property type="project" value="TreeGrafter"/>
</dbReference>
<gene>
    <name evidence="4" type="ORF">AAG747_10255</name>
</gene>
<dbReference type="Proteomes" id="UP001403385">
    <property type="component" value="Unassembled WGS sequence"/>
</dbReference>
<dbReference type="InterPro" id="IPR050266">
    <property type="entry name" value="AB_hydrolase_sf"/>
</dbReference>